<evidence type="ECO:0000313" key="2">
    <source>
        <dbReference type="Proteomes" id="UP000623440"/>
    </source>
</evidence>
<reference evidence="1 2" key="1">
    <citation type="journal article" date="2020" name="ISME J.">
        <title>Comparative genomics reveals insights into cyanobacterial evolution and habitat adaptation.</title>
        <authorList>
            <person name="Chen M.Y."/>
            <person name="Teng W.K."/>
            <person name="Zhao L."/>
            <person name="Hu C.X."/>
            <person name="Zhou Y.K."/>
            <person name="Han B.P."/>
            <person name="Song L.R."/>
            <person name="Shu W.S."/>
        </authorList>
    </citation>
    <scope>NUCLEOTIDE SEQUENCE [LARGE SCALE GENOMIC DNA]</scope>
    <source>
        <strain evidence="1 2">FACHB-838</strain>
    </source>
</reference>
<accession>A0ABR8E647</accession>
<proteinExistence type="predicted"/>
<comment type="caution">
    <text evidence="1">The sequence shown here is derived from an EMBL/GenBank/DDBJ whole genome shotgun (WGS) entry which is preliminary data.</text>
</comment>
<protein>
    <submittedName>
        <fullName evidence="1">Uncharacterized protein</fullName>
    </submittedName>
</protein>
<sequence>MINILTQVASYGEERSLWVNKAIKSPPGRNWTLDKKSSSRKLVANTKSRHHKLPQLFFKLSQTELNG</sequence>
<keyword evidence="2" id="KW-1185">Reference proteome</keyword>
<gene>
    <name evidence="1" type="ORF">H6G97_49105</name>
</gene>
<evidence type="ECO:0000313" key="1">
    <source>
        <dbReference type="EMBL" id="MBD2536780.1"/>
    </source>
</evidence>
<name>A0ABR8E647_9NOSO</name>
<organism evidence="1 2">
    <name type="scientific">Nostoc flagelliforme FACHB-838</name>
    <dbReference type="NCBI Taxonomy" id="2692904"/>
    <lineage>
        <taxon>Bacteria</taxon>
        <taxon>Bacillati</taxon>
        <taxon>Cyanobacteriota</taxon>
        <taxon>Cyanophyceae</taxon>
        <taxon>Nostocales</taxon>
        <taxon>Nostocaceae</taxon>
        <taxon>Nostoc</taxon>
    </lineage>
</organism>
<dbReference type="EMBL" id="JACJSI010000550">
    <property type="protein sequence ID" value="MBD2536780.1"/>
    <property type="molecule type" value="Genomic_DNA"/>
</dbReference>
<dbReference type="Proteomes" id="UP000623440">
    <property type="component" value="Unassembled WGS sequence"/>
</dbReference>